<keyword evidence="9" id="KW-0808">Transferase</keyword>
<comment type="function">
    <text evidence="17">Member of the two-component regulatory system PhoR/PhoB involved in the phosphate regulon genes expression. PhoR may function as a membrane-associated protein kinase that phosphorylates PhoB in response to environmental signals.</text>
</comment>
<dbReference type="SMART" id="SM00388">
    <property type="entry name" value="HisKA"/>
    <property type="match status" value="1"/>
</dbReference>
<dbReference type="Gene3D" id="3.30.450.20">
    <property type="entry name" value="PAS domain"/>
    <property type="match status" value="1"/>
</dbReference>
<keyword evidence="22" id="KW-1185">Reference proteome</keyword>
<evidence type="ECO:0000256" key="7">
    <source>
        <dbReference type="ARBA" id="ARBA00022553"/>
    </source>
</evidence>
<dbReference type="EMBL" id="CP003746">
    <property type="protein sequence ID" value="AFU99689.1"/>
    <property type="molecule type" value="Genomic_DNA"/>
</dbReference>
<dbReference type="InterPro" id="IPR050351">
    <property type="entry name" value="BphY/WalK/GraS-like"/>
</dbReference>
<dbReference type="SUPFAM" id="SSF55785">
    <property type="entry name" value="PYP-like sensor domain (PAS domain)"/>
    <property type="match status" value="1"/>
</dbReference>
<dbReference type="Pfam" id="PF02518">
    <property type="entry name" value="HATPase_c"/>
    <property type="match status" value="1"/>
</dbReference>
<dbReference type="RefSeq" id="WP_015047853.1">
    <property type="nucleotide sequence ID" value="NC_018868.3"/>
</dbReference>
<dbReference type="EC" id="2.7.13.3" evidence="3"/>
<dbReference type="PROSITE" id="PS50112">
    <property type="entry name" value="PAS"/>
    <property type="match status" value="1"/>
</dbReference>
<dbReference type="SUPFAM" id="SSF47384">
    <property type="entry name" value="Homodimeric domain of signal transducing histidine kinase"/>
    <property type="match status" value="1"/>
</dbReference>
<evidence type="ECO:0000259" key="19">
    <source>
        <dbReference type="PROSITE" id="PS50109"/>
    </source>
</evidence>
<evidence type="ECO:0000256" key="3">
    <source>
        <dbReference type="ARBA" id="ARBA00012438"/>
    </source>
</evidence>
<evidence type="ECO:0000313" key="21">
    <source>
        <dbReference type="EMBL" id="AFU99689.1"/>
    </source>
</evidence>
<dbReference type="InterPro" id="IPR003594">
    <property type="entry name" value="HATPase_dom"/>
</dbReference>
<dbReference type="InterPro" id="IPR014310">
    <property type="entry name" value="Sig_transdc_His_kinase_PhoR"/>
</dbReference>
<dbReference type="Gene3D" id="1.10.287.130">
    <property type="match status" value="1"/>
</dbReference>
<dbReference type="PANTHER" id="PTHR45453">
    <property type="entry name" value="PHOSPHATE REGULON SENSOR PROTEIN PHOR"/>
    <property type="match status" value="1"/>
</dbReference>
<evidence type="ECO:0000256" key="10">
    <source>
        <dbReference type="ARBA" id="ARBA00022692"/>
    </source>
</evidence>
<keyword evidence="12" id="KW-0418">Kinase</keyword>
<dbReference type="PRINTS" id="PR00344">
    <property type="entry name" value="BCTRLSENSOR"/>
</dbReference>
<keyword evidence="16 18" id="KW-0472">Membrane</keyword>
<dbReference type="FunFam" id="3.30.565.10:FF:000032">
    <property type="entry name" value="Phosphate regulon sensor histidine kinase PhoR"/>
    <property type="match status" value="1"/>
</dbReference>
<evidence type="ECO:0000259" key="20">
    <source>
        <dbReference type="PROSITE" id="PS50112"/>
    </source>
</evidence>
<dbReference type="InterPro" id="IPR036097">
    <property type="entry name" value="HisK_dim/P_sf"/>
</dbReference>
<dbReference type="GO" id="GO:0005886">
    <property type="term" value="C:plasma membrane"/>
    <property type="evidence" value="ECO:0007669"/>
    <property type="project" value="UniProtKB-SubCell"/>
</dbReference>
<accession>K4KKN4</accession>
<keyword evidence="10 18" id="KW-0812">Transmembrane</keyword>
<reference evidence="21 22" key="1">
    <citation type="journal article" date="2013" name="Genome Announc.">
        <title>Complete genome sequence of Simiduia agarivorans SA1(T), a marine bacterium able to degrade a variety of polysaccharides.</title>
        <authorList>
            <person name="Lin S.Y."/>
            <person name="Shieh W.Y."/>
            <person name="Chen J.S."/>
            <person name="Tang S.L."/>
        </authorList>
    </citation>
    <scope>NUCLEOTIDE SEQUENCE [LARGE SCALE GENOMIC DNA]</scope>
    <source>
        <strain evidence="22">DSM 21679 / JCM 13881 / BCRC 17597 / SA1</strain>
    </source>
</reference>
<dbReference type="Pfam" id="PF13188">
    <property type="entry name" value="PAS_8"/>
    <property type="match status" value="1"/>
</dbReference>
<evidence type="ECO:0000256" key="14">
    <source>
        <dbReference type="ARBA" id="ARBA00022989"/>
    </source>
</evidence>
<dbReference type="CDD" id="cd00130">
    <property type="entry name" value="PAS"/>
    <property type="match status" value="1"/>
</dbReference>
<dbReference type="STRING" id="1117647.M5M_12685"/>
<dbReference type="GO" id="GO:0006817">
    <property type="term" value="P:phosphate ion transport"/>
    <property type="evidence" value="ECO:0007669"/>
    <property type="project" value="UniProtKB-KW"/>
</dbReference>
<evidence type="ECO:0000313" key="22">
    <source>
        <dbReference type="Proteomes" id="UP000000466"/>
    </source>
</evidence>
<evidence type="ECO:0000256" key="6">
    <source>
        <dbReference type="ARBA" id="ARBA00022475"/>
    </source>
</evidence>
<keyword evidence="14 18" id="KW-1133">Transmembrane helix</keyword>
<dbReference type="FunFam" id="1.10.287.130:FF:000001">
    <property type="entry name" value="Two-component sensor histidine kinase"/>
    <property type="match status" value="1"/>
</dbReference>
<dbReference type="InterPro" id="IPR035965">
    <property type="entry name" value="PAS-like_dom_sf"/>
</dbReference>
<evidence type="ECO:0000256" key="1">
    <source>
        <dbReference type="ARBA" id="ARBA00000085"/>
    </source>
</evidence>
<proteinExistence type="predicted"/>
<dbReference type="InterPro" id="IPR005467">
    <property type="entry name" value="His_kinase_dom"/>
</dbReference>
<dbReference type="Proteomes" id="UP000000466">
    <property type="component" value="Chromosome"/>
</dbReference>
<dbReference type="SMART" id="SM00387">
    <property type="entry name" value="HATPase_c"/>
    <property type="match status" value="1"/>
</dbReference>
<dbReference type="InterPro" id="IPR036890">
    <property type="entry name" value="HATPase_C_sf"/>
</dbReference>
<dbReference type="GO" id="GO:0004721">
    <property type="term" value="F:phosphoprotein phosphatase activity"/>
    <property type="evidence" value="ECO:0007669"/>
    <property type="project" value="InterPro"/>
</dbReference>
<dbReference type="Gene3D" id="3.30.565.10">
    <property type="entry name" value="Histidine kinase-like ATPase, C-terminal domain"/>
    <property type="match status" value="1"/>
</dbReference>
<evidence type="ECO:0000256" key="13">
    <source>
        <dbReference type="ARBA" id="ARBA00022840"/>
    </source>
</evidence>
<dbReference type="eggNOG" id="COG5002">
    <property type="taxonomic scope" value="Bacteria"/>
</dbReference>
<feature type="domain" description="Histidine kinase" evidence="19">
    <location>
        <begin position="209"/>
        <end position="424"/>
    </location>
</feature>
<dbReference type="PANTHER" id="PTHR45453:SF1">
    <property type="entry name" value="PHOSPHATE REGULON SENSOR PROTEIN PHOR"/>
    <property type="match status" value="1"/>
</dbReference>
<evidence type="ECO:0000256" key="9">
    <source>
        <dbReference type="ARBA" id="ARBA00022679"/>
    </source>
</evidence>
<keyword evidence="5" id="KW-0813">Transport</keyword>
<dbReference type="Pfam" id="PF11808">
    <property type="entry name" value="PhoR"/>
    <property type="match status" value="1"/>
</dbReference>
<dbReference type="HOGENOM" id="CLU_000445_89_2_6"/>
<dbReference type="KEGG" id="saga:M5M_12685"/>
<evidence type="ECO:0000256" key="16">
    <source>
        <dbReference type="ARBA" id="ARBA00023136"/>
    </source>
</evidence>
<dbReference type="SUPFAM" id="SSF55874">
    <property type="entry name" value="ATPase domain of HSP90 chaperone/DNA topoisomerase II/histidine kinase"/>
    <property type="match status" value="1"/>
</dbReference>
<keyword evidence="11" id="KW-0547">Nucleotide-binding</keyword>
<keyword evidence="13" id="KW-0067">ATP-binding</keyword>
<evidence type="ECO:0000256" key="12">
    <source>
        <dbReference type="ARBA" id="ARBA00022777"/>
    </source>
</evidence>
<keyword evidence="8" id="KW-0592">Phosphate transport</keyword>
<name>K4KKN4_SIMAS</name>
<sequence length="433" mass="49326">MLRGFHAELKRVALFTVLCVTFGLINGYVMPTLILGGSLYMFWMLWQIRQLDEWLNQRRKSTPPEASGIWSDIFESIYRLQKRQERESERVRQVLNRVQETTGALPDGVMLLDSRGNIDWWNPAAERLFHFETHDQGQPLVNYVRSPRFVAYMEKQDFREPLDLAAGPGKDQRLQFQITRFGQNEKLVIARDITHLHKLSQMRKDFVANVSHELRTPLTVLKGYLETLTDLGNAPANWEKPLAQMQQQCTRMHMLVNDLIALSVLETEVNPERHQPLALKGLLERIMDEANALSANRHTLTLECEDNIALRGVEKELQSAFGNLVTNAIKYTPAGSRITLRAKTGPYGLIVEVEDNGPGIEPRHLPRLTERFYRVDDSRNSATGGTGLGLAIVKHALQRHDARLEISSQVGKGSRFSCHFPKQRLAQTTTDAV</sequence>
<comment type="catalytic activity">
    <reaction evidence="1">
        <text>ATP + protein L-histidine = ADP + protein N-phospho-L-histidine.</text>
        <dbReference type="EC" id="2.7.13.3"/>
    </reaction>
</comment>
<evidence type="ECO:0000256" key="8">
    <source>
        <dbReference type="ARBA" id="ARBA00022592"/>
    </source>
</evidence>
<evidence type="ECO:0000256" key="4">
    <source>
        <dbReference type="ARBA" id="ARBA00019665"/>
    </source>
</evidence>
<comment type="subcellular location">
    <subcellularLocation>
        <location evidence="2">Cell membrane</location>
    </subcellularLocation>
</comment>
<evidence type="ECO:0000256" key="11">
    <source>
        <dbReference type="ARBA" id="ARBA00022741"/>
    </source>
</evidence>
<evidence type="ECO:0000256" key="5">
    <source>
        <dbReference type="ARBA" id="ARBA00022448"/>
    </source>
</evidence>
<dbReference type="NCBIfam" id="NF008235">
    <property type="entry name" value="PRK11006.1"/>
    <property type="match status" value="1"/>
</dbReference>
<feature type="domain" description="PAS" evidence="20">
    <location>
        <begin position="87"/>
        <end position="135"/>
    </location>
</feature>
<dbReference type="AlphaFoldDB" id="K4KKN4"/>
<dbReference type="NCBIfam" id="TIGR02966">
    <property type="entry name" value="phoR_proteo"/>
    <property type="match status" value="1"/>
</dbReference>
<dbReference type="PROSITE" id="PS50109">
    <property type="entry name" value="HIS_KIN"/>
    <property type="match status" value="1"/>
</dbReference>
<keyword evidence="15" id="KW-0902">Two-component regulatory system</keyword>
<organism evidence="21 22">
    <name type="scientific">Simiduia agarivorans (strain DSM 21679 / JCM 13881 / BCRC 17597 / SA1)</name>
    <dbReference type="NCBI Taxonomy" id="1117647"/>
    <lineage>
        <taxon>Bacteria</taxon>
        <taxon>Pseudomonadati</taxon>
        <taxon>Pseudomonadota</taxon>
        <taxon>Gammaproteobacteria</taxon>
        <taxon>Cellvibrionales</taxon>
        <taxon>Cellvibrionaceae</taxon>
        <taxon>Simiduia</taxon>
    </lineage>
</organism>
<dbReference type="GO" id="GO:0000155">
    <property type="term" value="F:phosphorelay sensor kinase activity"/>
    <property type="evidence" value="ECO:0007669"/>
    <property type="project" value="InterPro"/>
</dbReference>
<evidence type="ECO:0000256" key="18">
    <source>
        <dbReference type="SAM" id="Phobius"/>
    </source>
</evidence>
<dbReference type="InterPro" id="IPR004358">
    <property type="entry name" value="Sig_transdc_His_kin-like_C"/>
</dbReference>
<dbReference type="InterPro" id="IPR021766">
    <property type="entry name" value="PhoR_N"/>
</dbReference>
<dbReference type="GO" id="GO:0005524">
    <property type="term" value="F:ATP binding"/>
    <property type="evidence" value="ECO:0007669"/>
    <property type="project" value="UniProtKB-KW"/>
</dbReference>
<dbReference type="OrthoDB" id="9813151at2"/>
<gene>
    <name evidence="21" type="ordered locus">M5M_12685</name>
</gene>
<protein>
    <recommendedName>
        <fullName evidence="4">Phosphate regulon sensor protein PhoR</fullName>
        <ecNumber evidence="3">2.7.13.3</ecNumber>
    </recommendedName>
</protein>
<keyword evidence="7" id="KW-0597">Phosphoprotein</keyword>
<dbReference type="CDD" id="cd00082">
    <property type="entry name" value="HisKA"/>
    <property type="match status" value="1"/>
</dbReference>
<dbReference type="GO" id="GO:0016036">
    <property type="term" value="P:cellular response to phosphate starvation"/>
    <property type="evidence" value="ECO:0007669"/>
    <property type="project" value="TreeGrafter"/>
</dbReference>
<evidence type="ECO:0000256" key="17">
    <source>
        <dbReference type="ARBA" id="ARBA00025207"/>
    </source>
</evidence>
<keyword evidence="6" id="KW-1003">Cell membrane</keyword>
<evidence type="ECO:0000256" key="15">
    <source>
        <dbReference type="ARBA" id="ARBA00023012"/>
    </source>
</evidence>
<dbReference type="InterPro" id="IPR003661">
    <property type="entry name" value="HisK_dim/P_dom"/>
</dbReference>
<dbReference type="Pfam" id="PF00512">
    <property type="entry name" value="HisKA"/>
    <property type="match status" value="1"/>
</dbReference>
<evidence type="ECO:0000256" key="2">
    <source>
        <dbReference type="ARBA" id="ARBA00004236"/>
    </source>
</evidence>
<feature type="transmembrane region" description="Helical" evidence="18">
    <location>
        <begin position="12"/>
        <end position="43"/>
    </location>
</feature>
<dbReference type="InterPro" id="IPR000014">
    <property type="entry name" value="PAS"/>
</dbReference>